<organism evidence="4 5">
    <name type="scientific">Escherichia coli H605</name>
    <dbReference type="NCBI Taxonomy" id="656410"/>
    <lineage>
        <taxon>Bacteria</taxon>
        <taxon>Pseudomonadati</taxon>
        <taxon>Pseudomonadota</taxon>
        <taxon>Gammaproteobacteria</taxon>
        <taxon>Enterobacterales</taxon>
        <taxon>Enterobacteriaceae</taxon>
        <taxon>Escherichia</taxon>
    </lineage>
</organism>
<evidence type="ECO:0000313" key="4">
    <source>
        <dbReference type="EMBL" id="OSL46794.1"/>
    </source>
</evidence>
<evidence type="ECO:0000256" key="2">
    <source>
        <dbReference type="ARBA" id="ARBA00022842"/>
    </source>
</evidence>
<dbReference type="EMBL" id="ADJX01000008">
    <property type="protein sequence ID" value="OSL46794.1"/>
    <property type="molecule type" value="Genomic_DNA"/>
</dbReference>
<protein>
    <recommendedName>
        <fullName evidence="6">Outer membrane protein</fullName>
    </recommendedName>
</protein>
<evidence type="ECO:0000256" key="1">
    <source>
        <dbReference type="ARBA" id="ARBA00022729"/>
    </source>
</evidence>
<evidence type="ECO:0008006" key="6">
    <source>
        <dbReference type="Google" id="ProtNLM"/>
    </source>
</evidence>
<accession>A0AAJ3NX38</accession>
<dbReference type="AlphaFoldDB" id="A0AAJ3NX38"/>
<comment type="caution">
    <text evidence="4">The sequence shown here is derived from an EMBL/GenBank/DDBJ whole genome shotgun (WGS) entry which is preliminary data.</text>
</comment>
<feature type="signal peptide" evidence="3">
    <location>
        <begin position="1"/>
        <end position="22"/>
    </location>
</feature>
<keyword evidence="2" id="KW-0460">Magnesium</keyword>
<gene>
    <name evidence="4" type="ORF">EATG_01881</name>
</gene>
<dbReference type="Proteomes" id="UP000243401">
    <property type="component" value="Unassembled WGS sequence"/>
</dbReference>
<evidence type="ECO:0000313" key="5">
    <source>
        <dbReference type="Proteomes" id="UP000243401"/>
    </source>
</evidence>
<name>A0AAJ3NX38_ECOLX</name>
<keyword evidence="1 3" id="KW-0732">Signal</keyword>
<feature type="chain" id="PRO_5042473163" description="Outer membrane protein" evidence="3">
    <location>
        <begin position="23"/>
        <end position="289"/>
    </location>
</feature>
<proteinExistence type="predicted"/>
<dbReference type="GeneID" id="86861175"/>
<reference evidence="4 5" key="1">
    <citation type="submission" date="2010-04" db="EMBL/GenBank/DDBJ databases">
        <title>The Genome Sequence of Escherichia coli H605.</title>
        <authorList>
            <consortium name="The Broad Institute Genome Sequencing Platform"/>
            <consortium name="The Broad Institute Genome Sequencing Center for Infectious Disease"/>
            <person name="Feldgarden M."/>
            <person name="Gordon D.M."/>
            <person name="Johnson J.R."/>
            <person name="Johnston B.D."/>
            <person name="Young S."/>
            <person name="Zeng Q."/>
            <person name="Koehrsen M."/>
            <person name="Alvarado L."/>
            <person name="Berlin A.M."/>
            <person name="Borenstein D."/>
            <person name="Chapman S.B."/>
            <person name="Chen Z."/>
            <person name="Engels R."/>
            <person name="Freedman E."/>
            <person name="Gellesch M."/>
            <person name="Goldberg J."/>
            <person name="Griggs A."/>
            <person name="Gujja S."/>
            <person name="Heilman E.R."/>
            <person name="Heiman D.I."/>
            <person name="Hepburn T.A."/>
            <person name="Howarth C."/>
            <person name="Jen D."/>
            <person name="Larson L."/>
            <person name="Mehta T."/>
            <person name="Park D."/>
            <person name="Pearson M."/>
            <person name="Richards J."/>
            <person name="Roberts A."/>
            <person name="Saif S."/>
            <person name="Shea T.D."/>
            <person name="Shenoy N."/>
            <person name="Sisk P."/>
            <person name="Stolte C."/>
            <person name="Sykes S.N."/>
            <person name="Walk T."/>
            <person name="White J."/>
            <person name="Yandava C."/>
            <person name="Haas B."/>
            <person name="Henn M.R."/>
            <person name="Nusbaum C."/>
            <person name="Birren B."/>
        </authorList>
    </citation>
    <scope>NUCLEOTIDE SEQUENCE [LARGE SCALE GENOMIC DNA]</scope>
    <source>
        <strain evidence="4 5">H605</strain>
    </source>
</reference>
<dbReference type="Pfam" id="PF11019">
    <property type="entry name" value="DUF2608"/>
    <property type="match status" value="1"/>
</dbReference>
<dbReference type="InterPro" id="IPR036412">
    <property type="entry name" value="HAD-like_sf"/>
</dbReference>
<dbReference type="RefSeq" id="WP_001060175.1">
    <property type="nucleotide sequence ID" value="NZ_ADJX01000008.1"/>
</dbReference>
<dbReference type="InterPro" id="IPR022565">
    <property type="entry name" value="DUF2608"/>
</dbReference>
<sequence length="289" mass="32892">MNNKFKITLWMMLSALPALSCAQVKNIVTSEYSTVNKIITEKETLYPPNKILLVFDIDNTLLTSGTRIGGDIWYQWQTGKLPLKPDSSQKVPCLYENAISMLYELSPMQLTESQLPAMLKQWQQKHTAFALTSRAPDTLFPTLRELKRNGIDFSSSALRKKEDALPPFEKGKLKRSWLYSQGIFFSSGQDKGVILDFMLDKMENKYDAIVFVDDGQANINAMTKMFSTEKWFSTDFTVIHYTKIESDLIKQQGAVITLAQTDIMSTDWKMLSGSLASIFPDRHKLCPIN</sequence>
<evidence type="ECO:0000256" key="3">
    <source>
        <dbReference type="SAM" id="SignalP"/>
    </source>
</evidence>
<dbReference type="SUPFAM" id="SSF56784">
    <property type="entry name" value="HAD-like"/>
    <property type="match status" value="1"/>
</dbReference>